<evidence type="ECO:0000313" key="3">
    <source>
        <dbReference type="Proteomes" id="UP001140206"/>
    </source>
</evidence>
<dbReference type="SUPFAM" id="SSF52047">
    <property type="entry name" value="RNI-like"/>
    <property type="match status" value="1"/>
</dbReference>
<gene>
    <name evidence="2" type="ORF">LUZ62_070987</name>
</gene>
<dbReference type="InterPro" id="IPR053772">
    <property type="entry name" value="At1g61320/At1g61330-like"/>
</dbReference>
<dbReference type="PANTHER" id="PTHR34145:SF28">
    <property type="entry name" value="F-BOX DOMAIN-CONTAINING PROTEIN"/>
    <property type="match status" value="1"/>
</dbReference>
<dbReference type="Gene3D" id="3.80.10.10">
    <property type="entry name" value="Ribonuclease Inhibitor"/>
    <property type="match status" value="1"/>
</dbReference>
<dbReference type="InterPro" id="IPR036047">
    <property type="entry name" value="F-box-like_dom_sf"/>
</dbReference>
<organism evidence="2 3">
    <name type="scientific">Rhynchospora pubera</name>
    <dbReference type="NCBI Taxonomy" id="906938"/>
    <lineage>
        <taxon>Eukaryota</taxon>
        <taxon>Viridiplantae</taxon>
        <taxon>Streptophyta</taxon>
        <taxon>Embryophyta</taxon>
        <taxon>Tracheophyta</taxon>
        <taxon>Spermatophyta</taxon>
        <taxon>Magnoliopsida</taxon>
        <taxon>Liliopsida</taxon>
        <taxon>Poales</taxon>
        <taxon>Cyperaceae</taxon>
        <taxon>Cyperoideae</taxon>
        <taxon>Rhynchosporeae</taxon>
        <taxon>Rhynchospora</taxon>
    </lineage>
</organism>
<dbReference type="Proteomes" id="UP001140206">
    <property type="component" value="Chromosome 4"/>
</dbReference>
<dbReference type="InterPro" id="IPR032675">
    <property type="entry name" value="LRR_dom_sf"/>
</dbReference>
<comment type="caution">
    <text evidence="2">The sequence shown here is derived from an EMBL/GenBank/DDBJ whole genome shotgun (WGS) entry which is preliminary data.</text>
</comment>
<proteinExistence type="predicted"/>
<dbReference type="PANTHER" id="PTHR34145">
    <property type="entry name" value="OS02G0105600 PROTEIN"/>
    <property type="match status" value="1"/>
</dbReference>
<dbReference type="SUPFAM" id="SSF81383">
    <property type="entry name" value="F-box domain"/>
    <property type="match status" value="1"/>
</dbReference>
<dbReference type="EMBL" id="JAMFTS010000004">
    <property type="protein sequence ID" value="KAJ4760612.1"/>
    <property type="molecule type" value="Genomic_DNA"/>
</dbReference>
<keyword evidence="3" id="KW-1185">Reference proteome</keyword>
<feature type="domain" description="F-box/LRR-repeat protein 15/At3g58940/PEG3-like LRR" evidence="1">
    <location>
        <begin position="113"/>
        <end position="332"/>
    </location>
</feature>
<sequence>MNCESRSMPGVDRISDLPRELKENILVRLPAKEAVRTCSHAACLANWRFAWSSIPELVYNKHSISTPKRLRYKNRAEVTMKMVKFVDKFLSLHDGSISKFVNADVIERNNKALNRWMRVLSRKGIEKIIIPAEELYGRKKWKVPPVFWNLKCLKEVVLEHCVIKLPQAFEGFKLLKSLSLKQLDISDNDLTNLIASCPPLEILVLSIARSGMNIIIDALKLKHLRFSCYYVKHVNLRAPSAVKAVLYLSTDLLSPCGSNLTDLLNCLPKLEILELRSPSILRYLSYGCDLELSIKFDHLKNLYIHMNFGCQREAAVVRQLFRRAPNLEELSVSTLPKSYDIGNNLEKWDQSIVFEHLKFVKIRGLFKSYESALLFFAFLLASTPVLESFRFYLEVENPEFLQKLAQLKRASEKAKIYNSESFSRKSELSPYLYFNFCVI</sequence>
<protein>
    <submittedName>
        <fullName evidence="2">F-box/RNI-like superfamily protein</fullName>
    </submittedName>
</protein>
<dbReference type="Pfam" id="PF24758">
    <property type="entry name" value="LRR_At5g56370"/>
    <property type="match status" value="1"/>
</dbReference>
<dbReference type="AlphaFoldDB" id="A0AAV8CXP4"/>
<accession>A0AAV8CXP4</accession>
<evidence type="ECO:0000259" key="1">
    <source>
        <dbReference type="Pfam" id="PF24758"/>
    </source>
</evidence>
<reference evidence="2" key="1">
    <citation type="submission" date="2022-08" db="EMBL/GenBank/DDBJ databases">
        <authorList>
            <person name="Marques A."/>
        </authorList>
    </citation>
    <scope>NUCLEOTIDE SEQUENCE</scope>
    <source>
        <strain evidence="2">RhyPub2mFocal</strain>
        <tissue evidence="2">Leaves</tissue>
    </source>
</reference>
<dbReference type="InterPro" id="IPR055411">
    <property type="entry name" value="LRR_FXL15/At3g58940/PEG3-like"/>
</dbReference>
<name>A0AAV8CXP4_9POAL</name>
<evidence type="ECO:0000313" key="2">
    <source>
        <dbReference type="EMBL" id="KAJ4760612.1"/>
    </source>
</evidence>